<feature type="region of interest" description="Disordered" evidence="1">
    <location>
        <begin position="342"/>
        <end position="368"/>
    </location>
</feature>
<name>A0A4P9XJK6_9FUNG</name>
<organism evidence="2 3">
    <name type="scientific">Thamnocephalis sphaerospora</name>
    <dbReference type="NCBI Taxonomy" id="78915"/>
    <lineage>
        <taxon>Eukaryota</taxon>
        <taxon>Fungi</taxon>
        <taxon>Fungi incertae sedis</taxon>
        <taxon>Zoopagomycota</taxon>
        <taxon>Zoopagomycotina</taxon>
        <taxon>Zoopagomycetes</taxon>
        <taxon>Zoopagales</taxon>
        <taxon>Sigmoideomycetaceae</taxon>
        <taxon>Thamnocephalis</taxon>
    </lineage>
</organism>
<feature type="compositionally biased region" description="Basic residues" evidence="1">
    <location>
        <begin position="353"/>
        <end position="368"/>
    </location>
</feature>
<evidence type="ECO:0000313" key="2">
    <source>
        <dbReference type="EMBL" id="RKP05947.1"/>
    </source>
</evidence>
<protein>
    <submittedName>
        <fullName evidence="2">Uncharacterized protein</fullName>
    </submittedName>
</protein>
<evidence type="ECO:0000256" key="1">
    <source>
        <dbReference type="SAM" id="MobiDB-lite"/>
    </source>
</evidence>
<reference evidence="3" key="1">
    <citation type="journal article" date="2018" name="Nat. Microbiol.">
        <title>Leveraging single-cell genomics to expand the fungal tree of life.</title>
        <authorList>
            <person name="Ahrendt S.R."/>
            <person name="Quandt C.A."/>
            <person name="Ciobanu D."/>
            <person name="Clum A."/>
            <person name="Salamov A."/>
            <person name="Andreopoulos B."/>
            <person name="Cheng J.F."/>
            <person name="Woyke T."/>
            <person name="Pelin A."/>
            <person name="Henrissat B."/>
            <person name="Reynolds N.K."/>
            <person name="Benny G.L."/>
            <person name="Smith M.E."/>
            <person name="James T.Y."/>
            <person name="Grigoriev I.V."/>
        </authorList>
    </citation>
    <scope>NUCLEOTIDE SEQUENCE [LARGE SCALE GENOMIC DNA]</scope>
    <source>
        <strain evidence="3">RSA 1356</strain>
    </source>
</reference>
<accession>A0A4P9XJK6</accession>
<dbReference type="Proteomes" id="UP000271241">
    <property type="component" value="Unassembled WGS sequence"/>
</dbReference>
<proteinExistence type="predicted"/>
<dbReference type="AlphaFoldDB" id="A0A4P9XJK6"/>
<dbReference type="EMBL" id="KZ992992">
    <property type="protein sequence ID" value="RKP05947.1"/>
    <property type="molecule type" value="Genomic_DNA"/>
</dbReference>
<keyword evidence="3" id="KW-1185">Reference proteome</keyword>
<evidence type="ECO:0000313" key="3">
    <source>
        <dbReference type="Proteomes" id="UP000271241"/>
    </source>
</evidence>
<sequence>MQKWWTLGVSADAAKRPQVGGMGSIGQWYSHHSGGVNRKRKGRRANGAISQIKSERTSGGKRTNGWINDGQNVHAGASAADWREQIHDSAVKPCRVHVRSAVLASNVAGTAGVQASKVAVERSLKGKTAAACHWRSCRCHQTTVPMLFCQSAYPTEQRKTTRQRPVPGASAVDGSVRVGKQHEYKRSVSTSVACQTPSAYSHAHLLREAHKSSRSTLTAVSGRSVGAQRPTRACKQRRPFVAYGWHIDARGSCVAVDQRMLGISQAAATTATTEPTCSTAAIYGARACVCARACVRTDIPLRRRQVRKRALSEAAAATCTHGSGGGRAAAQKTCVAHTVARRRAQQERYGKQANRRNRAGGVPRRRPSAHGHIRILAHAVNGSAMEHAWNNARRKGHHTPRQTLATGSTMLSVAGKRRARIYAPRLKDRVEMRTRQTE</sequence>
<gene>
    <name evidence="2" type="ORF">THASP1DRAFT_25644</name>
</gene>